<dbReference type="SUPFAM" id="SSF52402">
    <property type="entry name" value="Adenine nucleotide alpha hydrolases-like"/>
    <property type="match status" value="1"/>
</dbReference>
<dbReference type="GO" id="GO:0017183">
    <property type="term" value="P:protein histidyl modification to diphthamide"/>
    <property type="evidence" value="ECO:0007669"/>
    <property type="project" value="UniProtKB-UniPathway"/>
</dbReference>
<proteinExistence type="inferred from homology"/>
<dbReference type="InterPro" id="IPR014729">
    <property type="entry name" value="Rossmann-like_a/b/a_fold"/>
</dbReference>
<evidence type="ECO:0000256" key="2">
    <source>
        <dbReference type="ARBA" id="ARBA00008496"/>
    </source>
</evidence>
<gene>
    <name evidence="12" type="primary">LOC103506799</name>
</gene>
<dbReference type="PANTHER" id="PTHR12196:SF2">
    <property type="entry name" value="DIPHTHINE--AMMONIA LIGASE"/>
    <property type="match status" value="1"/>
</dbReference>
<comment type="catalytic activity">
    <reaction evidence="9">
        <text>diphthine-[translation elongation factor 2] + NH4(+) + ATP = diphthamide-[translation elongation factor 2] + AMP + diphosphate + H(+)</text>
        <dbReference type="Rhea" id="RHEA:19753"/>
        <dbReference type="Rhea" id="RHEA-COMP:10172"/>
        <dbReference type="Rhea" id="RHEA-COMP:10174"/>
        <dbReference type="ChEBI" id="CHEBI:15378"/>
        <dbReference type="ChEBI" id="CHEBI:16692"/>
        <dbReference type="ChEBI" id="CHEBI:28938"/>
        <dbReference type="ChEBI" id="CHEBI:30616"/>
        <dbReference type="ChEBI" id="CHEBI:33019"/>
        <dbReference type="ChEBI" id="CHEBI:82696"/>
        <dbReference type="ChEBI" id="CHEBI:456215"/>
        <dbReference type="EC" id="6.3.1.14"/>
    </reaction>
</comment>
<comment type="pathway">
    <text evidence="1">Protein modification; peptidyl-diphthamide biosynthesis.</text>
</comment>
<evidence type="ECO:0000259" key="10">
    <source>
        <dbReference type="Pfam" id="PF01902"/>
    </source>
</evidence>
<evidence type="ECO:0000313" key="11">
    <source>
        <dbReference type="Proteomes" id="UP000079169"/>
    </source>
</evidence>
<dbReference type="Pfam" id="PF01902">
    <property type="entry name" value="Diphthami_syn_2"/>
    <property type="match status" value="1"/>
</dbReference>
<protein>
    <recommendedName>
        <fullName evidence="4">Diphthine--ammonia ligase</fullName>
        <ecNumber evidence="3">6.3.1.14</ecNumber>
    </recommendedName>
    <alternativeName>
        <fullName evidence="6">ATP-binding domain-containing protein 4</fullName>
    </alternativeName>
    <alternativeName>
        <fullName evidence="5">Diphthamide synthase</fullName>
    </alternativeName>
    <alternativeName>
        <fullName evidence="7">Diphthamide synthetase</fullName>
    </alternativeName>
    <alternativeName>
        <fullName evidence="8">Protein DPH6 homolog</fullName>
    </alternativeName>
</protein>
<dbReference type="PaxDb" id="121845-A0A3Q0IT94"/>
<accession>A0A3Q0IT94</accession>
<evidence type="ECO:0000313" key="12">
    <source>
        <dbReference type="RefSeq" id="XP_026677580.1"/>
    </source>
</evidence>
<evidence type="ECO:0000256" key="5">
    <source>
        <dbReference type="ARBA" id="ARBA00029814"/>
    </source>
</evidence>
<evidence type="ECO:0000256" key="4">
    <source>
        <dbReference type="ARBA" id="ARBA00018426"/>
    </source>
</evidence>
<dbReference type="InterPro" id="IPR030662">
    <property type="entry name" value="DPH6/MJ0570"/>
</dbReference>
<evidence type="ECO:0000256" key="8">
    <source>
        <dbReference type="ARBA" id="ARBA00032849"/>
    </source>
</evidence>
<dbReference type="STRING" id="121845.A0A3Q0IT94"/>
<keyword evidence="11" id="KW-1185">Reference proteome</keyword>
<evidence type="ECO:0000256" key="3">
    <source>
        <dbReference type="ARBA" id="ARBA00012089"/>
    </source>
</evidence>
<organism evidence="11 12">
    <name type="scientific">Diaphorina citri</name>
    <name type="common">Asian citrus psyllid</name>
    <dbReference type="NCBI Taxonomy" id="121845"/>
    <lineage>
        <taxon>Eukaryota</taxon>
        <taxon>Metazoa</taxon>
        <taxon>Ecdysozoa</taxon>
        <taxon>Arthropoda</taxon>
        <taxon>Hexapoda</taxon>
        <taxon>Insecta</taxon>
        <taxon>Pterygota</taxon>
        <taxon>Neoptera</taxon>
        <taxon>Paraneoptera</taxon>
        <taxon>Hemiptera</taxon>
        <taxon>Sternorrhyncha</taxon>
        <taxon>Psylloidea</taxon>
        <taxon>Psyllidae</taxon>
        <taxon>Diaphorininae</taxon>
        <taxon>Diaphorina</taxon>
    </lineage>
</organism>
<dbReference type="CDD" id="cd01994">
    <property type="entry name" value="AANH_PF0828-like"/>
    <property type="match status" value="1"/>
</dbReference>
<dbReference type="GeneID" id="103506799"/>
<dbReference type="RefSeq" id="XP_026677580.1">
    <property type="nucleotide sequence ID" value="XM_026821779.1"/>
</dbReference>
<dbReference type="GO" id="GO:0017178">
    <property type="term" value="F:diphthine-ammonia ligase activity"/>
    <property type="evidence" value="ECO:0007669"/>
    <property type="project" value="UniProtKB-EC"/>
</dbReference>
<dbReference type="FunFam" id="3.40.50.620:FF:000145">
    <property type="entry name" value="ATP-binding domain containing protein"/>
    <property type="match status" value="1"/>
</dbReference>
<keyword evidence="12" id="KW-0436">Ligase</keyword>
<evidence type="ECO:0000256" key="9">
    <source>
        <dbReference type="ARBA" id="ARBA00048108"/>
    </source>
</evidence>
<feature type="domain" description="Diphthamide synthase" evidence="10">
    <location>
        <begin position="1"/>
        <end position="125"/>
    </location>
</feature>
<dbReference type="UniPathway" id="UPA00559"/>
<name>A0A3Q0IT94_DIACI</name>
<dbReference type="InterPro" id="IPR002761">
    <property type="entry name" value="Diphthami_syn_dom"/>
</dbReference>
<dbReference type="PANTHER" id="PTHR12196">
    <property type="entry name" value="DOMAIN OF UNKNOWN FUNCTION 71 DUF71 -CONTAINING PROTEIN"/>
    <property type="match status" value="1"/>
</dbReference>
<sequence>MKVVALVSGGKDSCYNMLQCIAAGHEIIALANLCPEAKEEIDSYMYQSVGYEGIELYSEAMNLPLYRRTTKGKALNQDKFYVPTSDDEVEDLYELLKQVKDELNIEAVAVGAVLSDYQRVRVENV</sequence>
<dbReference type="Gene3D" id="3.40.50.620">
    <property type="entry name" value="HUPs"/>
    <property type="match status" value="1"/>
</dbReference>
<comment type="similarity">
    <text evidence="2">Belongs to the Diphthine--ammonia ligase family.</text>
</comment>
<dbReference type="AlphaFoldDB" id="A0A3Q0IT94"/>
<dbReference type="KEGG" id="dci:103506799"/>
<dbReference type="Proteomes" id="UP000079169">
    <property type="component" value="Unplaced"/>
</dbReference>
<evidence type="ECO:0000256" key="1">
    <source>
        <dbReference type="ARBA" id="ARBA00005156"/>
    </source>
</evidence>
<evidence type="ECO:0000256" key="6">
    <source>
        <dbReference type="ARBA" id="ARBA00031202"/>
    </source>
</evidence>
<evidence type="ECO:0000256" key="7">
    <source>
        <dbReference type="ARBA" id="ARBA00031552"/>
    </source>
</evidence>
<reference evidence="12" key="1">
    <citation type="submission" date="2025-08" db="UniProtKB">
        <authorList>
            <consortium name="RefSeq"/>
        </authorList>
    </citation>
    <scope>IDENTIFICATION</scope>
</reference>
<dbReference type="EC" id="6.3.1.14" evidence="3"/>